<dbReference type="Proteomes" id="UP000749740">
    <property type="component" value="Unassembled WGS sequence"/>
</dbReference>
<dbReference type="SUPFAM" id="SSF53850">
    <property type="entry name" value="Periplasmic binding protein-like II"/>
    <property type="match status" value="1"/>
</dbReference>
<evidence type="ECO:0000259" key="5">
    <source>
        <dbReference type="PROSITE" id="PS50931"/>
    </source>
</evidence>
<dbReference type="PRINTS" id="PR00039">
    <property type="entry name" value="HTHLYSR"/>
</dbReference>
<evidence type="ECO:0000256" key="1">
    <source>
        <dbReference type="ARBA" id="ARBA00009437"/>
    </source>
</evidence>
<keyword evidence="2" id="KW-0805">Transcription regulation</keyword>
<protein>
    <submittedName>
        <fullName evidence="6">LysR family transcriptional regulator</fullName>
    </submittedName>
</protein>
<dbReference type="PANTHER" id="PTHR30537">
    <property type="entry name" value="HTH-TYPE TRANSCRIPTIONAL REGULATOR"/>
    <property type="match status" value="1"/>
</dbReference>
<keyword evidence="3" id="KW-0238">DNA-binding</keyword>
<dbReference type="Pfam" id="PF00126">
    <property type="entry name" value="HTH_1"/>
    <property type="match status" value="1"/>
</dbReference>
<sequence length="295" mass="32133">MQFRRRLPSLTALVTLEAVLRRKSFTLAANELGVTQAAVSRQIAALEEELGQPLFLRKHRSIEPTAACVSLGATLAKSLADIAESVEAIRSRGQDVVTIGATVAFSSFWLLPRLAEFRRANPGILVRVISQDSPFALDDGEIDVAIRYGMPPFSDGTVIASRGDIITPVCSPDYLKRRGNGPLGSGDEFIETDVVDRSWYSWSQWFSLTGANVEFKPSLRFNHYTETIAAARAGQGIALGWRMLIGTFVEDGTLVQADGGELVAEDRYNVIVPIKAKRSNARNLAAAWLTASLHG</sequence>
<comment type="caution">
    <text evidence="6">The sequence shown here is derived from an EMBL/GenBank/DDBJ whole genome shotgun (WGS) entry which is preliminary data.</text>
</comment>
<dbReference type="InterPro" id="IPR036388">
    <property type="entry name" value="WH-like_DNA-bd_sf"/>
</dbReference>
<feature type="domain" description="HTH lysR-type" evidence="5">
    <location>
        <begin position="8"/>
        <end position="65"/>
    </location>
</feature>
<dbReference type="Pfam" id="PF03466">
    <property type="entry name" value="LysR_substrate"/>
    <property type="match status" value="1"/>
</dbReference>
<dbReference type="GO" id="GO:0003677">
    <property type="term" value="F:DNA binding"/>
    <property type="evidence" value="ECO:0007669"/>
    <property type="project" value="UniProtKB-KW"/>
</dbReference>
<evidence type="ECO:0000313" key="7">
    <source>
        <dbReference type="Proteomes" id="UP000749740"/>
    </source>
</evidence>
<organism evidence="6 7">
    <name type="scientific">Rhizobium lentis</name>
    <dbReference type="NCBI Taxonomy" id="1138194"/>
    <lineage>
        <taxon>Bacteria</taxon>
        <taxon>Pseudomonadati</taxon>
        <taxon>Pseudomonadota</taxon>
        <taxon>Alphaproteobacteria</taxon>
        <taxon>Hyphomicrobiales</taxon>
        <taxon>Rhizobiaceae</taxon>
        <taxon>Rhizobium/Agrobacterium group</taxon>
        <taxon>Rhizobium</taxon>
    </lineage>
</organism>
<dbReference type="InterPro" id="IPR000847">
    <property type="entry name" value="LysR_HTH_N"/>
</dbReference>
<keyword evidence="4" id="KW-0804">Transcription</keyword>
<evidence type="ECO:0000313" key="6">
    <source>
        <dbReference type="EMBL" id="MBX5024251.1"/>
    </source>
</evidence>
<proteinExistence type="inferred from homology"/>
<gene>
    <name evidence="6" type="ORF">HJB63_16945</name>
</gene>
<dbReference type="InterPro" id="IPR036390">
    <property type="entry name" value="WH_DNA-bd_sf"/>
</dbReference>
<dbReference type="RefSeq" id="WP_207245391.1">
    <property type="nucleotide sequence ID" value="NZ_CP071455.1"/>
</dbReference>
<accession>A0A9Q3MDN2</accession>
<comment type="similarity">
    <text evidence="1">Belongs to the LysR transcriptional regulatory family.</text>
</comment>
<dbReference type="InterPro" id="IPR058163">
    <property type="entry name" value="LysR-type_TF_proteobact-type"/>
</dbReference>
<dbReference type="Gene3D" id="1.10.10.10">
    <property type="entry name" value="Winged helix-like DNA-binding domain superfamily/Winged helix DNA-binding domain"/>
    <property type="match status" value="1"/>
</dbReference>
<dbReference type="GO" id="GO:0003700">
    <property type="term" value="F:DNA-binding transcription factor activity"/>
    <property type="evidence" value="ECO:0007669"/>
    <property type="project" value="InterPro"/>
</dbReference>
<dbReference type="EMBL" id="JABDYC010000004">
    <property type="protein sequence ID" value="MBX5024251.1"/>
    <property type="molecule type" value="Genomic_DNA"/>
</dbReference>
<dbReference type="PANTHER" id="PTHR30537:SF5">
    <property type="entry name" value="HTH-TYPE TRANSCRIPTIONAL ACTIVATOR TTDR-RELATED"/>
    <property type="match status" value="1"/>
</dbReference>
<dbReference type="PROSITE" id="PS50931">
    <property type="entry name" value="HTH_LYSR"/>
    <property type="match status" value="1"/>
</dbReference>
<dbReference type="GeneID" id="66142728"/>
<dbReference type="InterPro" id="IPR005119">
    <property type="entry name" value="LysR_subst-bd"/>
</dbReference>
<name>A0A9Q3MDN2_9HYPH</name>
<evidence type="ECO:0000256" key="2">
    <source>
        <dbReference type="ARBA" id="ARBA00023015"/>
    </source>
</evidence>
<dbReference type="SUPFAM" id="SSF46785">
    <property type="entry name" value="Winged helix' DNA-binding domain"/>
    <property type="match status" value="1"/>
</dbReference>
<evidence type="ECO:0000256" key="4">
    <source>
        <dbReference type="ARBA" id="ARBA00023163"/>
    </source>
</evidence>
<dbReference type="AlphaFoldDB" id="A0A9Q3MDN2"/>
<reference evidence="6" key="1">
    <citation type="submission" date="2020-04" db="EMBL/GenBank/DDBJ databases">
        <title>Global-level population genomics: horizontal gene transfer, symbiosis and evolution in Rhizobia.</title>
        <authorList>
            <person name="Gai Y."/>
        </authorList>
    </citation>
    <scope>NUCLEOTIDE SEQUENCE</scope>
    <source>
        <strain evidence="6">BLR57</strain>
    </source>
</reference>
<evidence type="ECO:0000256" key="3">
    <source>
        <dbReference type="ARBA" id="ARBA00023125"/>
    </source>
</evidence>
<dbReference type="Gene3D" id="3.40.190.10">
    <property type="entry name" value="Periplasmic binding protein-like II"/>
    <property type="match status" value="2"/>
</dbReference>